<dbReference type="Proteomes" id="UP001204772">
    <property type="component" value="Unassembled WGS sequence"/>
</dbReference>
<proteinExistence type="predicted"/>
<protein>
    <submittedName>
        <fullName evidence="1">Uncharacterized protein</fullName>
    </submittedName>
</protein>
<evidence type="ECO:0000313" key="1">
    <source>
        <dbReference type="EMBL" id="MCP1381104.1"/>
    </source>
</evidence>
<evidence type="ECO:0000313" key="2">
    <source>
        <dbReference type="Proteomes" id="UP001204772"/>
    </source>
</evidence>
<organism evidence="1 2">
    <name type="scientific">Runella salmonicolor</name>
    <dbReference type="NCBI Taxonomy" id="2950278"/>
    <lineage>
        <taxon>Bacteria</taxon>
        <taxon>Pseudomonadati</taxon>
        <taxon>Bacteroidota</taxon>
        <taxon>Cytophagia</taxon>
        <taxon>Cytophagales</taxon>
        <taxon>Spirosomataceae</taxon>
        <taxon>Runella</taxon>
    </lineage>
</organism>
<gene>
    <name evidence="1" type="ORF">NCI00_01650</name>
</gene>
<comment type="caution">
    <text evidence="1">The sequence shown here is derived from an EMBL/GenBank/DDBJ whole genome shotgun (WGS) entry which is preliminary data.</text>
</comment>
<name>A0ABT1FH62_9BACT</name>
<dbReference type="RefSeq" id="WP_253524305.1">
    <property type="nucleotide sequence ID" value="NZ_JAMZEL010000001.1"/>
</dbReference>
<dbReference type="EMBL" id="JAMZEL010000001">
    <property type="protein sequence ID" value="MCP1381104.1"/>
    <property type="molecule type" value="Genomic_DNA"/>
</dbReference>
<accession>A0ABT1FH62</accession>
<sequence length="489" mass="56758">MLKFKKIRIDILSNPSIPFQLSDFFNSLFGLFIWGDNTVYEEKNEKTPSKNSILLGSTLQGIRVLKMDSHDKLNEIEKVLFYMLLMDALMRDGLPINTQKIDSTIEKILQTHIFCANPDIEIINIKDVIERFVKIKPNFYQQVILDFLTQLRDLIADEIGLKPILLRESVISNDNSAEPKSLISEGENKLINFIKKSTKTDNQHWITEVVCKELSDNKETYEIINEDFVIDVIEELFVLNRFYLGRISVSLSDEIFQDEIKGQWKLNDSELLGLSLSRKQQLIKITHLSLEDKKKIKFLADSLDKNDSSNAQTLDSHLEWCRDFFELESLNSKMKNSIAQAELLEKKTSEEFRLICRAKFFRQFLEFLKARIQPQTKKENAPPQIKKGTQFYLMIYVLGKMGIVEEFPMDGTSTDEVKEKVSKAAIEGMKMPNAGTEYKIRVIVDYLRNKRIKPFANKDIVKKFLVFHYPDREAEISAILQNLPSSNKR</sequence>
<reference evidence="1 2" key="1">
    <citation type="submission" date="2022-06" db="EMBL/GenBank/DDBJ databases">
        <title>Runella sp. S5 genome sequencing.</title>
        <authorList>
            <person name="Park S."/>
        </authorList>
    </citation>
    <scope>NUCLEOTIDE SEQUENCE [LARGE SCALE GENOMIC DNA]</scope>
    <source>
        <strain evidence="1 2">S5</strain>
    </source>
</reference>
<keyword evidence="2" id="KW-1185">Reference proteome</keyword>